<sequence>MIISLLRLILFILSLLLIIITTTNAKIQDTECLPTCFQGSSEFKEYCGTSNVCYSIYLEDIHLGCENIII</sequence>
<evidence type="ECO:0000256" key="1">
    <source>
        <dbReference type="SAM" id="SignalP"/>
    </source>
</evidence>
<dbReference type="EMBL" id="ADBJ01000054">
    <property type="protein sequence ID" value="EFA75599.1"/>
    <property type="molecule type" value="Genomic_DNA"/>
</dbReference>
<organism evidence="2 3">
    <name type="scientific">Heterostelium pallidum (strain ATCC 26659 / Pp 5 / PN500)</name>
    <name type="common">Cellular slime mold</name>
    <name type="synonym">Polysphondylium pallidum</name>
    <dbReference type="NCBI Taxonomy" id="670386"/>
    <lineage>
        <taxon>Eukaryota</taxon>
        <taxon>Amoebozoa</taxon>
        <taxon>Evosea</taxon>
        <taxon>Eumycetozoa</taxon>
        <taxon>Dictyostelia</taxon>
        <taxon>Acytosteliales</taxon>
        <taxon>Acytosteliaceae</taxon>
        <taxon>Heterostelium</taxon>
    </lineage>
</organism>
<dbReference type="AlphaFoldDB" id="D3BSY4"/>
<accession>D3BSY4</accession>
<gene>
    <name evidence="2" type="ORF">PPL_11104</name>
</gene>
<dbReference type="Proteomes" id="UP000001396">
    <property type="component" value="Unassembled WGS sequence"/>
</dbReference>
<name>D3BSY4_HETP5</name>
<comment type="caution">
    <text evidence="2">The sequence shown here is derived from an EMBL/GenBank/DDBJ whole genome shotgun (WGS) entry which is preliminary data.</text>
</comment>
<dbReference type="GeneID" id="31366573"/>
<keyword evidence="1" id="KW-0732">Signal</keyword>
<evidence type="ECO:0000313" key="3">
    <source>
        <dbReference type="Proteomes" id="UP000001396"/>
    </source>
</evidence>
<reference evidence="2 3" key="1">
    <citation type="journal article" date="2011" name="Genome Res.">
        <title>Phylogeny-wide analysis of social amoeba genomes highlights ancient origins for complex intercellular communication.</title>
        <authorList>
            <person name="Heidel A.J."/>
            <person name="Lawal H.M."/>
            <person name="Felder M."/>
            <person name="Schilde C."/>
            <person name="Helps N.R."/>
            <person name="Tunggal B."/>
            <person name="Rivero F."/>
            <person name="John U."/>
            <person name="Schleicher M."/>
            <person name="Eichinger L."/>
            <person name="Platzer M."/>
            <person name="Noegel A.A."/>
            <person name="Schaap P."/>
            <person name="Gloeckner G."/>
        </authorList>
    </citation>
    <scope>NUCLEOTIDE SEQUENCE [LARGE SCALE GENOMIC DNA]</scope>
    <source>
        <strain evidence="3">ATCC 26659 / Pp 5 / PN500</strain>
    </source>
</reference>
<feature type="signal peptide" evidence="1">
    <location>
        <begin position="1"/>
        <end position="25"/>
    </location>
</feature>
<protein>
    <submittedName>
        <fullName evidence="2">Uncharacterized protein</fullName>
    </submittedName>
</protein>
<keyword evidence="3" id="KW-1185">Reference proteome</keyword>
<evidence type="ECO:0000313" key="2">
    <source>
        <dbReference type="EMBL" id="EFA75599.1"/>
    </source>
</evidence>
<dbReference type="RefSeq" id="XP_020427733.1">
    <property type="nucleotide sequence ID" value="XM_020581863.1"/>
</dbReference>
<proteinExistence type="predicted"/>
<feature type="chain" id="PRO_5003042729" evidence="1">
    <location>
        <begin position="26"/>
        <end position="70"/>
    </location>
</feature>
<dbReference type="InParanoid" id="D3BSY4"/>